<protein>
    <submittedName>
        <fullName evidence="2">Unannotated protein</fullName>
    </submittedName>
</protein>
<dbReference type="SUPFAM" id="SSF51735">
    <property type="entry name" value="NAD(P)-binding Rossmann-fold domains"/>
    <property type="match status" value="1"/>
</dbReference>
<dbReference type="EMBL" id="CAEZZE010000059">
    <property type="protein sequence ID" value="CAB4749091.1"/>
    <property type="molecule type" value="Genomic_DNA"/>
</dbReference>
<dbReference type="GO" id="GO:0009423">
    <property type="term" value="P:chorismate biosynthetic process"/>
    <property type="evidence" value="ECO:0007669"/>
    <property type="project" value="TreeGrafter"/>
</dbReference>
<dbReference type="AlphaFoldDB" id="A0A6J6TNU1"/>
<dbReference type="InterPro" id="IPR036291">
    <property type="entry name" value="NAD(P)-bd_dom_sf"/>
</dbReference>
<dbReference type="Pfam" id="PF08501">
    <property type="entry name" value="Shikimate_dh_N"/>
    <property type="match status" value="1"/>
</dbReference>
<evidence type="ECO:0000259" key="1">
    <source>
        <dbReference type="Pfam" id="PF08501"/>
    </source>
</evidence>
<dbReference type="InterPro" id="IPR022893">
    <property type="entry name" value="Shikimate_DH_fam"/>
</dbReference>
<dbReference type="CDD" id="cd01065">
    <property type="entry name" value="NAD_bind_Shikimate_DH"/>
    <property type="match status" value="1"/>
</dbReference>
<dbReference type="GO" id="GO:0004764">
    <property type="term" value="F:shikimate 3-dehydrogenase (NADP+) activity"/>
    <property type="evidence" value="ECO:0007669"/>
    <property type="project" value="InterPro"/>
</dbReference>
<dbReference type="GO" id="GO:0019632">
    <property type="term" value="P:shikimate metabolic process"/>
    <property type="evidence" value="ECO:0007669"/>
    <property type="project" value="TreeGrafter"/>
</dbReference>
<dbReference type="InterPro" id="IPR046346">
    <property type="entry name" value="Aminoacid_DH-like_N_sf"/>
</dbReference>
<dbReference type="GO" id="GO:0050661">
    <property type="term" value="F:NADP binding"/>
    <property type="evidence" value="ECO:0007669"/>
    <property type="project" value="TreeGrafter"/>
</dbReference>
<reference evidence="2" key="1">
    <citation type="submission" date="2020-05" db="EMBL/GenBank/DDBJ databases">
        <authorList>
            <person name="Chiriac C."/>
            <person name="Salcher M."/>
            <person name="Ghai R."/>
            <person name="Kavagutti S V."/>
        </authorList>
    </citation>
    <scope>NUCLEOTIDE SEQUENCE</scope>
</reference>
<dbReference type="PANTHER" id="PTHR21089:SF1">
    <property type="entry name" value="BIFUNCTIONAL 3-DEHYDROQUINATE DEHYDRATASE_SHIKIMATE DEHYDROGENASE, CHLOROPLASTIC"/>
    <property type="match status" value="1"/>
</dbReference>
<dbReference type="GO" id="GO:0005829">
    <property type="term" value="C:cytosol"/>
    <property type="evidence" value="ECO:0007669"/>
    <property type="project" value="TreeGrafter"/>
</dbReference>
<dbReference type="InterPro" id="IPR013708">
    <property type="entry name" value="Shikimate_DH-bd_N"/>
</dbReference>
<feature type="domain" description="Shikimate dehydrogenase substrate binding N-terminal" evidence="1">
    <location>
        <begin position="6"/>
        <end position="87"/>
    </location>
</feature>
<proteinExistence type="predicted"/>
<organism evidence="2">
    <name type="scientific">freshwater metagenome</name>
    <dbReference type="NCBI Taxonomy" id="449393"/>
    <lineage>
        <taxon>unclassified sequences</taxon>
        <taxon>metagenomes</taxon>
        <taxon>ecological metagenomes</taxon>
    </lineage>
</organism>
<dbReference type="Gene3D" id="3.40.50.10860">
    <property type="entry name" value="Leucine Dehydrogenase, chain A, domain 1"/>
    <property type="match status" value="1"/>
</dbReference>
<dbReference type="Gene3D" id="3.40.50.720">
    <property type="entry name" value="NAD(P)-binding Rossmann-like Domain"/>
    <property type="match status" value="1"/>
</dbReference>
<accession>A0A6J6TNU1</accession>
<evidence type="ECO:0000313" key="2">
    <source>
        <dbReference type="EMBL" id="CAB4749091.1"/>
    </source>
</evidence>
<gene>
    <name evidence="2" type="ORF">UFOPK2827_00456</name>
</gene>
<dbReference type="PANTHER" id="PTHR21089">
    <property type="entry name" value="SHIKIMATE DEHYDROGENASE"/>
    <property type="match status" value="1"/>
</dbReference>
<sequence>MIRGAVLGSPIEHSLSPVLHRAAFADLQIEGSYDRIEVGAGELKNFLSERGSEFDYLSLTMPLKEEVLQLGFATSDLALKSQSANTLIKSGGSWSATSTDGTGFLQALAHRGFSDFSSVLILGAGGTSRAIAAALDGVADSITVLGRTSTREESFNEIVTESQFSYVMWSNAFSLEPFSLVVNTTPAGAADLLAEGIDGGITSLLFDVIYKPWPTVLAKKWSNVGAPVISGLELLLYQGIDQLRLVSAKDFDTEELASTLREKLSSAR</sequence>
<dbReference type="SUPFAM" id="SSF53223">
    <property type="entry name" value="Aminoacid dehydrogenase-like, N-terminal domain"/>
    <property type="match status" value="1"/>
</dbReference>
<name>A0A6J6TNU1_9ZZZZ</name>